<sequence length="85" mass="8930">MSPTAPWQPPRQLASYSIGQHLPGSCGFSDESNRPQSTEMGVQGSSGAWGALASTHISVMSGVIPGHKNKDSAQEYICVLPWCAG</sequence>
<evidence type="ECO:0000256" key="1">
    <source>
        <dbReference type="SAM" id="MobiDB-lite"/>
    </source>
</evidence>
<evidence type="ECO:0000313" key="2">
    <source>
        <dbReference type="EMBL" id="GFO41999.1"/>
    </source>
</evidence>
<accession>A0AAV4DCX9</accession>
<dbReference type="AlphaFoldDB" id="A0AAV4DCX9"/>
<feature type="compositionally biased region" description="Polar residues" evidence="1">
    <location>
        <begin position="34"/>
        <end position="46"/>
    </location>
</feature>
<protein>
    <submittedName>
        <fullName evidence="2">Uncharacterized protein</fullName>
    </submittedName>
</protein>
<name>A0AAV4DCX9_9GAST</name>
<keyword evidence="3" id="KW-1185">Reference proteome</keyword>
<organism evidence="2 3">
    <name type="scientific">Plakobranchus ocellatus</name>
    <dbReference type="NCBI Taxonomy" id="259542"/>
    <lineage>
        <taxon>Eukaryota</taxon>
        <taxon>Metazoa</taxon>
        <taxon>Spiralia</taxon>
        <taxon>Lophotrochozoa</taxon>
        <taxon>Mollusca</taxon>
        <taxon>Gastropoda</taxon>
        <taxon>Heterobranchia</taxon>
        <taxon>Euthyneura</taxon>
        <taxon>Panpulmonata</taxon>
        <taxon>Sacoglossa</taxon>
        <taxon>Placobranchoidea</taxon>
        <taxon>Plakobranchidae</taxon>
        <taxon>Plakobranchus</taxon>
    </lineage>
</organism>
<proteinExistence type="predicted"/>
<comment type="caution">
    <text evidence="2">The sequence shown here is derived from an EMBL/GenBank/DDBJ whole genome shotgun (WGS) entry which is preliminary data.</text>
</comment>
<gene>
    <name evidence="2" type="ORF">PoB_006850400</name>
</gene>
<evidence type="ECO:0000313" key="3">
    <source>
        <dbReference type="Proteomes" id="UP000735302"/>
    </source>
</evidence>
<reference evidence="2 3" key="1">
    <citation type="journal article" date="2021" name="Elife">
        <title>Chloroplast acquisition without the gene transfer in kleptoplastic sea slugs, Plakobranchus ocellatus.</title>
        <authorList>
            <person name="Maeda T."/>
            <person name="Takahashi S."/>
            <person name="Yoshida T."/>
            <person name="Shimamura S."/>
            <person name="Takaki Y."/>
            <person name="Nagai Y."/>
            <person name="Toyoda A."/>
            <person name="Suzuki Y."/>
            <person name="Arimoto A."/>
            <person name="Ishii H."/>
            <person name="Satoh N."/>
            <person name="Nishiyama T."/>
            <person name="Hasebe M."/>
            <person name="Maruyama T."/>
            <person name="Minagawa J."/>
            <person name="Obokata J."/>
            <person name="Shigenobu S."/>
        </authorList>
    </citation>
    <scope>NUCLEOTIDE SEQUENCE [LARGE SCALE GENOMIC DNA]</scope>
</reference>
<dbReference type="EMBL" id="BLXT01007741">
    <property type="protein sequence ID" value="GFO41999.1"/>
    <property type="molecule type" value="Genomic_DNA"/>
</dbReference>
<feature type="region of interest" description="Disordered" evidence="1">
    <location>
        <begin position="27"/>
        <end position="46"/>
    </location>
</feature>
<dbReference type="Proteomes" id="UP000735302">
    <property type="component" value="Unassembled WGS sequence"/>
</dbReference>